<evidence type="ECO:0000256" key="1">
    <source>
        <dbReference type="SAM" id="MobiDB-lite"/>
    </source>
</evidence>
<reference evidence="3" key="1">
    <citation type="journal article" date="2015" name="Proc. Natl. Acad. Sci. U.S.A.">
        <title>Genome sequencing of adzuki bean (Vigna angularis) provides insight into high starch and low fat accumulation and domestication.</title>
        <authorList>
            <person name="Yang K."/>
            <person name="Tian Z."/>
            <person name="Chen C."/>
            <person name="Luo L."/>
            <person name="Zhao B."/>
            <person name="Wang Z."/>
            <person name="Yu L."/>
            <person name="Li Y."/>
            <person name="Sun Y."/>
            <person name="Li W."/>
            <person name="Chen Y."/>
            <person name="Li Y."/>
            <person name="Zhang Y."/>
            <person name="Ai D."/>
            <person name="Zhao J."/>
            <person name="Shang C."/>
            <person name="Ma Y."/>
            <person name="Wu B."/>
            <person name="Wang M."/>
            <person name="Gao L."/>
            <person name="Sun D."/>
            <person name="Zhang P."/>
            <person name="Guo F."/>
            <person name="Wang W."/>
            <person name="Li Y."/>
            <person name="Wang J."/>
            <person name="Varshney R.K."/>
            <person name="Wang J."/>
            <person name="Ling H.Q."/>
            <person name="Wan P."/>
        </authorList>
    </citation>
    <scope>NUCLEOTIDE SEQUENCE</scope>
    <source>
        <strain evidence="3">cv. Jingnong 6</strain>
    </source>
</reference>
<evidence type="ECO:0000313" key="2">
    <source>
        <dbReference type="EMBL" id="KOM27192.1"/>
    </source>
</evidence>
<feature type="region of interest" description="Disordered" evidence="1">
    <location>
        <begin position="38"/>
        <end position="59"/>
    </location>
</feature>
<gene>
    <name evidence="2" type="ORF">LR48_Vigan406s000200</name>
</gene>
<name>A0A0L9T9F4_PHAAN</name>
<proteinExistence type="predicted"/>
<protein>
    <submittedName>
        <fullName evidence="2">Uncharacterized protein</fullName>
    </submittedName>
</protein>
<dbReference type="AlphaFoldDB" id="A0A0L9T9F4"/>
<dbReference type="EMBL" id="KQ258371">
    <property type="protein sequence ID" value="KOM27192.1"/>
    <property type="molecule type" value="Genomic_DNA"/>
</dbReference>
<organism evidence="2 3">
    <name type="scientific">Phaseolus angularis</name>
    <name type="common">Azuki bean</name>
    <name type="synonym">Vigna angularis</name>
    <dbReference type="NCBI Taxonomy" id="3914"/>
    <lineage>
        <taxon>Eukaryota</taxon>
        <taxon>Viridiplantae</taxon>
        <taxon>Streptophyta</taxon>
        <taxon>Embryophyta</taxon>
        <taxon>Tracheophyta</taxon>
        <taxon>Spermatophyta</taxon>
        <taxon>Magnoliopsida</taxon>
        <taxon>eudicotyledons</taxon>
        <taxon>Gunneridae</taxon>
        <taxon>Pentapetalae</taxon>
        <taxon>rosids</taxon>
        <taxon>fabids</taxon>
        <taxon>Fabales</taxon>
        <taxon>Fabaceae</taxon>
        <taxon>Papilionoideae</taxon>
        <taxon>50 kb inversion clade</taxon>
        <taxon>NPAAA clade</taxon>
        <taxon>indigoferoid/millettioid clade</taxon>
        <taxon>Phaseoleae</taxon>
        <taxon>Vigna</taxon>
    </lineage>
</organism>
<dbReference type="Gramene" id="KOM27192">
    <property type="protein sequence ID" value="KOM27192"/>
    <property type="gene ID" value="LR48_Vigan406s000200"/>
</dbReference>
<dbReference type="Proteomes" id="UP000053144">
    <property type="component" value="Unassembled WGS sequence"/>
</dbReference>
<evidence type="ECO:0000313" key="3">
    <source>
        <dbReference type="Proteomes" id="UP000053144"/>
    </source>
</evidence>
<accession>A0A0L9T9F4</accession>
<sequence>MSTISGTHRCRCCRCCRRRSSRIDQRPHHRNRLGRATTVVQRSRRTDHPRASTRHRKGHQIRRFPPRVPARSDADQDRRARLLVLFLDLLSLRQSEHFGFFRISPSPWLPNLMIGVGLANQVKDVQNVTIVAS</sequence>